<dbReference type="InterPro" id="IPR011545">
    <property type="entry name" value="DEAD/DEAH_box_helicase_dom"/>
</dbReference>
<comment type="function">
    <text evidence="9">Couples transcription and DNA repair by recognizing RNA polymerase (RNAP) stalled at DNA lesions. Mediates ATP-dependent release of RNAP and its truncated transcript from the DNA, and recruitment of nucleotide excision repair machinery to the damaged site.</text>
</comment>
<dbReference type="InterPro" id="IPR037235">
    <property type="entry name" value="TRCF-like_C_D7"/>
</dbReference>
<dbReference type="CDD" id="cd17991">
    <property type="entry name" value="DEXHc_TRCF"/>
    <property type="match status" value="1"/>
</dbReference>
<dbReference type="Gene3D" id="3.40.50.11180">
    <property type="match status" value="1"/>
</dbReference>
<dbReference type="Pfam" id="PF03461">
    <property type="entry name" value="TRCF"/>
    <property type="match status" value="1"/>
</dbReference>
<keyword evidence="6 9" id="KW-0067">ATP-binding</keyword>
<evidence type="ECO:0000256" key="2">
    <source>
        <dbReference type="ARBA" id="ARBA00022741"/>
    </source>
</evidence>
<evidence type="ECO:0000259" key="11">
    <source>
        <dbReference type="PROSITE" id="PS51194"/>
    </source>
</evidence>
<comment type="subcellular location">
    <subcellularLocation>
        <location evidence="9">Cytoplasm</location>
    </subcellularLocation>
</comment>
<dbReference type="GO" id="GO:0005737">
    <property type="term" value="C:cytoplasm"/>
    <property type="evidence" value="ECO:0007669"/>
    <property type="project" value="UniProtKB-SubCell"/>
</dbReference>
<keyword evidence="8 9" id="KW-0234">DNA repair</keyword>
<evidence type="ECO:0000256" key="6">
    <source>
        <dbReference type="ARBA" id="ARBA00022840"/>
    </source>
</evidence>
<evidence type="ECO:0000313" key="12">
    <source>
        <dbReference type="EMBL" id="NIZ46347.1"/>
    </source>
</evidence>
<evidence type="ECO:0000256" key="1">
    <source>
        <dbReference type="ARBA" id="ARBA00022490"/>
    </source>
</evidence>
<dbReference type="GO" id="GO:0003684">
    <property type="term" value="F:damaged DNA binding"/>
    <property type="evidence" value="ECO:0007669"/>
    <property type="project" value="InterPro"/>
</dbReference>
<keyword evidence="4 9" id="KW-0378">Hydrolase</keyword>
<evidence type="ECO:0000256" key="7">
    <source>
        <dbReference type="ARBA" id="ARBA00023125"/>
    </source>
</evidence>
<protein>
    <recommendedName>
        <fullName evidence="9">Transcription-repair-coupling factor</fullName>
        <shortName evidence="9">TRCF</shortName>
        <ecNumber evidence="9">3.6.4.-</ecNumber>
    </recommendedName>
</protein>
<evidence type="ECO:0000313" key="13">
    <source>
        <dbReference type="Proteomes" id="UP000752013"/>
    </source>
</evidence>
<dbReference type="GO" id="GO:0003678">
    <property type="term" value="F:DNA helicase activity"/>
    <property type="evidence" value="ECO:0007669"/>
    <property type="project" value="TreeGrafter"/>
</dbReference>
<dbReference type="InterPro" id="IPR001650">
    <property type="entry name" value="Helicase_C-like"/>
</dbReference>
<feature type="domain" description="Helicase ATP-binding" evidence="10">
    <location>
        <begin position="604"/>
        <end position="766"/>
    </location>
</feature>
<dbReference type="InterPro" id="IPR047112">
    <property type="entry name" value="RecG/Mfd"/>
</dbReference>
<keyword evidence="7 9" id="KW-0238">DNA-binding</keyword>
<dbReference type="InterPro" id="IPR041471">
    <property type="entry name" value="UvrB_inter"/>
</dbReference>
<dbReference type="Gene3D" id="3.40.50.300">
    <property type="entry name" value="P-loop containing nucleotide triphosphate hydrolases"/>
    <property type="match status" value="2"/>
</dbReference>
<dbReference type="InterPro" id="IPR005118">
    <property type="entry name" value="TRCF_C"/>
</dbReference>
<dbReference type="GO" id="GO:0005524">
    <property type="term" value="F:ATP binding"/>
    <property type="evidence" value="ECO:0007669"/>
    <property type="project" value="UniProtKB-UniRule"/>
</dbReference>
<dbReference type="Pfam" id="PF00270">
    <property type="entry name" value="DEAD"/>
    <property type="match status" value="1"/>
</dbReference>
<dbReference type="PANTHER" id="PTHR47964">
    <property type="entry name" value="ATP-DEPENDENT DNA HELICASE HOMOLOG RECG, CHLOROPLASTIC"/>
    <property type="match status" value="1"/>
</dbReference>
<dbReference type="EMBL" id="JAATLK010000001">
    <property type="protein sequence ID" value="NIZ46347.1"/>
    <property type="molecule type" value="Genomic_DNA"/>
</dbReference>
<dbReference type="GO" id="GO:0016787">
    <property type="term" value="F:hydrolase activity"/>
    <property type="evidence" value="ECO:0007669"/>
    <property type="project" value="UniProtKB-KW"/>
</dbReference>
<dbReference type="HAMAP" id="MF_00969">
    <property type="entry name" value="TRCF"/>
    <property type="match status" value="1"/>
</dbReference>
<dbReference type="SUPFAM" id="SSF143517">
    <property type="entry name" value="TRCF domain-like"/>
    <property type="match status" value="1"/>
</dbReference>
<dbReference type="Gene3D" id="3.90.1150.50">
    <property type="entry name" value="Transcription-repair-coupling factor, D7 domain"/>
    <property type="match status" value="1"/>
</dbReference>
<evidence type="ECO:0000256" key="4">
    <source>
        <dbReference type="ARBA" id="ARBA00022801"/>
    </source>
</evidence>
<dbReference type="NCBIfam" id="TIGR00580">
    <property type="entry name" value="mfd"/>
    <property type="match status" value="1"/>
</dbReference>
<dbReference type="GO" id="GO:0000716">
    <property type="term" value="P:transcription-coupled nucleotide-excision repair, DNA damage recognition"/>
    <property type="evidence" value="ECO:0007669"/>
    <property type="project" value="UniProtKB-UniRule"/>
</dbReference>
<dbReference type="PROSITE" id="PS51192">
    <property type="entry name" value="HELICASE_ATP_BIND_1"/>
    <property type="match status" value="1"/>
</dbReference>
<dbReference type="AlphaFoldDB" id="A0A968GC28"/>
<evidence type="ECO:0000256" key="9">
    <source>
        <dbReference type="HAMAP-Rule" id="MF_00969"/>
    </source>
</evidence>
<sequence>MITHNYETFLKQIYDSKDIKSLYEKMASHNDTESIAITGLKKAWLAFFLKISSFKAPPIIITPSQQHAAHLQGDLKLLGVKCLTFDSIQHRIYDPSHSAGDRLAQLAQLSLSEEIVIIPIRTLMLKVISPQALLSRVLSLQIKKSYDAHGIAEKLVSMGYSRTNRVLIHGEFALRGEIIDIFPHAQNFPFRLQFDFDNLETIKLFDPEDQRSLESVTTIDIPPIYSLPVEDITNYEKIHQQWRAEQHNDSLHLSPEEYKQHIDLFALMLECNHNIDILHYLPQKRPILLSDFNALETVSDTFQKEVNALYKEAIRAGQKIPKPESILFSWQELMDQRFSSAIILKNFTDLKSEHHVITYEESRSFFGNINFLKEELQQLHKTGYHIAIFSENEQQALRIETLLGEESHYVEIFPFEISAGFTLPQAKVVAICEHEIFGRKRREIKHNTQKIESSVIDSFVDLNPGDHIVHVNYGVGLFKGIERMNAGGSERDYITLEYFEGDLIFVPIEQVNLVQRYIGSSGEKPRLDKIGGRSWSQKKSRARKSAEELSGFLVDLYAKREASRGFAFNLDDPMLVSMERDFEAHFPYQETADQLTVMEEIKADMQQIKPMDRLVCGDVGYGKTELAMRSAFRAVLCGKQCAVLCPTTILAEQHYENFLKRFEAFDFINIKLLSRAIDRKTQKKTLEELASGQIDIVIGTHRILSKDLQFRNLGLLIIDEEQRFGVKDKEKVKNLKADIDCLTLSATPIPRTLHMSLVKIRDLSMLKTPPANRKPVETYVSEFNADLIAKAIRKELTRGGQIFYLHNRVESLESIRQFLCQTVPEASIEFAHGKMSGDEMDEVMHRFINGGFQVLLSTTIIESGIDIPNVNTIIIDRADMYGVSQLYQLRGRVGRSDRLAYAYLFYPEKSALSELAMKRLQIISDFTELGSGFKIAMKDMEVRGAGNLLGPEQSGEIQSVGFDLYLKLLDEAIRSRIHDEPETIEPYLELEYSGFIPDTYISSSMEKMEIYKKIAVIETTDEIEGLHAELLDRFGNVPDEVYSLISLAEIRVLCRKLRISSIKERNGWAEVEFSKLQMINFDKLMRIIHESQGKLKPSPLNPAAILLETGRIGLKEKSEFIRDRLQQIIT</sequence>
<dbReference type="Proteomes" id="UP000752013">
    <property type="component" value="Unassembled WGS sequence"/>
</dbReference>
<dbReference type="GO" id="GO:0006355">
    <property type="term" value="P:regulation of DNA-templated transcription"/>
    <property type="evidence" value="ECO:0007669"/>
    <property type="project" value="UniProtKB-UniRule"/>
</dbReference>
<dbReference type="InterPro" id="IPR036101">
    <property type="entry name" value="CarD-like/TRCF_RID_sf"/>
</dbReference>
<dbReference type="SUPFAM" id="SSF141259">
    <property type="entry name" value="CarD-like"/>
    <property type="match status" value="1"/>
</dbReference>
<dbReference type="Pfam" id="PF17757">
    <property type="entry name" value="UvrB_inter"/>
    <property type="match status" value="1"/>
</dbReference>
<dbReference type="SMART" id="SM00487">
    <property type="entry name" value="DEXDc"/>
    <property type="match status" value="1"/>
</dbReference>
<keyword evidence="2 9" id="KW-0547">Nucleotide-binding</keyword>
<dbReference type="InterPro" id="IPR003711">
    <property type="entry name" value="CarD-like/TRCF_RID"/>
</dbReference>
<dbReference type="SMART" id="SM00490">
    <property type="entry name" value="HELICc"/>
    <property type="match status" value="1"/>
</dbReference>
<dbReference type="InterPro" id="IPR014001">
    <property type="entry name" value="Helicase_ATP-bd"/>
</dbReference>
<comment type="caution">
    <text evidence="12">The sequence shown here is derived from an EMBL/GenBank/DDBJ whole genome shotgun (WGS) entry which is preliminary data.</text>
</comment>
<keyword evidence="1 9" id="KW-0963">Cytoplasm</keyword>
<comment type="similarity">
    <text evidence="9">In the N-terminal section; belongs to the UvrB family.</text>
</comment>
<dbReference type="PANTHER" id="PTHR47964:SF1">
    <property type="entry name" value="ATP-DEPENDENT DNA HELICASE HOMOLOG RECG, CHLOROPLASTIC"/>
    <property type="match status" value="1"/>
</dbReference>
<dbReference type="Gene3D" id="3.30.2060.10">
    <property type="entry name" value="Penicillin-binding protein 1b domain"/>
    <property type="match status" value="1"/>
</dbReference>
<evidence type="ECO:0000256" key="8">
    <source>
        <dbReference type="ARBA" id="ARBA00023204"/>
    </source>
</evidence>
<dbReference type="SMART" id="SM01058">
    <property type="entry name" value="CarD_TRCF"/>
    <property type="match status" value="1"/>
</dbReference>
<dbReference type="Pfam" id="PF02559">
    <property type="entry name" value="CarD_TRCF_RID"/>
    <property type="match status" value="1"/>
</dbReference>
<feature type="domain" description="Helicase C-terminal" evidence="11">
    <location>
        <begin position="784"/>
        <end position="941"/>
    </location>
</feature>
<keyword evidence="5" id="KW-0347">Helicase</keyword>
<evidence type="ECO:0000259" key="10">
    <source>
        <dbReference type="PROSITE" id="PS51192"/>
    </source>
</evidence>
<dbReference type="Pfam" id="PF00271">
    <property type="entry name" value="Helicase_C"/>
    <property type="match status" value="1"/>
</dbReference>
<dbReference type="InterPro" id="IPR004576">
    <property type="entry name" value="Mfd"/>
</dbReference>
<keyword evidence="13" id="KW-1185">Reference proteome</keyword>
<dbReference type="PROSITE" id="PS51194">
    <property type="entry name" value="HELICASE_CTER"/>
    <property type="match status" value="1"/>
</dbReference>
<gene>
    <name evidence="9 12" type="primary">mfd</name>
    <name evidence="12" type="ORF">HCT46_00195</name>
</gene>
<dbReference type="Gene3D" id="2.40.10.170">
    <property type="match status" value="1"/>
</dbReference>
<reference evidence="12" key="1">
    <citation type="submission" date="2020-03" db="EMBL/GenBank/DDBJ databases">
        <title>Spirochaetal bacteria isolated from arthropods constitute a novel genus Entomospira genus novum within the order Spirochaetales.</title>
        <authorList>
            <person name="Grana-Miraglia L."/>
            <person name="Sikutova S."/>
            <person name="Fingerle V."/>
            <person name="Sing A."/>
            <person name="Castillo-Ramirez S."/>
            <person name="Margos G."/>
            <person name="Rudolf I."/>
        </authorList>
    </citation>
    <scope>NUCLEOTIDE SEQUENCE</scope>
    <source>
        <strain evidence="12">BR208</strain>
    </source>
</reference>
<name>A0A968GC28_9SPIO</name>
<dbReference type="SMART" id="SM00982">
    <property type="entry name" value="TRCF"/>
    <property type="match status" value="1"/>
</dbReference>
<accession>A0A968GC28</accession>
<evidence type="ECO:0000256" key="3">
    <source>
        <dbReference type="ARBA" id="ARBA00022763"/>
    </source>
</evidence>
<dbReference type="SUPFAM" id="SSF52540">
    <property type="entry name" value="P-loop containing nucleoside triphosphate hydrolases"/>
    <property type="match status" value="3"/>
</dbReference>
<keyword evidence="3 9" id="KW-0227">DNA damage</keyword>
<evidence type="ECO:0000256" key="5">
    <source>
        <dbReference type="ARBA" id="ARBA00022806"/>
    </source>
</evidence>
<dbReference type="EC" id="3.6.4.-" evidence="9"/>
<comment type="similarity">
    <text evidence="9">In the C-terminal section; belongs to the helicase family. RecG subfamily.</text>
</comment>
<organism evidence="12 13">
    <name type="scientific">Entomospira nematocerorum</name>
    <dbReference type="NCBI Taxonomy" id="2719987"/>
    <lineage>
        <taxon>Bacteria</taxon>
        <taxon>Pseudomonadati</taxon>
        <taxon>Spirochaetota</taxon>
        <taxon>Spirochaetia</taxon>
        <taxon>Spirochaetales</taxon>
        <taxon>Spirochaetaceae</taxon>
        <taxon>Entomospira</taxon>
    </lineage>
</organism>
<dbReference type="InterPro" id="IPR027417">
    <property type="entry name" value="P-loop_NTPase"/>
</dbReference>
<proteinExistence type="inferred from homology"/>